<dbReference type="OrthoDB" id="2514797at2759"/>
<dbReference type="AlphaFoldDB" id="A0A9Q3IAI9"/>
<organism evidence="1 2">
    <name type="scientific">Austropuccinia psidii MF-1</name>
    <dbReference type="NCBI Taxonomy" id="1389203"/>
    <lineage>
        <taxon>Eukaryota</taxon>
        <taxon>Fungi</taxon>
        <taxon>Dikarya</taxon>
        <taxon>Basidiomycota</taxon>
        <taxon>Pucciniomycotina</taxon>
        <taxon>Pucciniomycetes</taxon>
        <taxon>Pucciniales</taxon>
        <taxon>Sphaerophragmiaceae</taxon>
        <taxon>Austropuccinia</taxon>
    </lineage>
</organism>
<evidence type="ECO:0000313" key="2">
    <source>
        <dbReference type="Proteomes" id="UP000765509"/>
    </source>
</evidence>
<gene>
    <name evidence="1" type="ORF">O181_075811</name>
</gene>
<reference evidence="1" key="1">
    <citation type="submission" date="2021-03" db="EMBL/GenBank/DDBJ databases">
        <title>Draft genome sequence of rust myrtle Austropuccinia psidii MF-1, a brazilian biotype.</title>
        <authorList>
            <person name="Quecine M.C."/>
            <person name="Pachon D.M.R."/>
            <person name="Bonatelli M.L."/>
            <person name="Correr F.H."/>
            <person name="Franceschini L.M."/>
            <person name="Leite T.F."/>
            <person name="Margarido G.R.A."/>
            <person name="Almeida C.A."/>
            <person name="Ferrarezi J.A."/>
            <person name="Labate C.A."/>
        </authorList>
    </citation>
    <scope>NUCLEOTIDE SEQUENCE</scope>
    <source>
        <strain evidence="1">MF-1</strain>
    </source>
</reference>
<keyword evidence="2" id="KW-1185">Reference proteome</keyword>
<protein>
    <submittedName>
        <fullName evidence="1">Uncharacterized protein</fullName>
    </submittedName>
</protein>
<accession>A0A9Q3IAI9</accession>
<proteinExistence type="predicted"/>
<comment type="caution">
    <text evidence="1">The sequence shown here is derived from an EMBL/GenBank/DDBJ whole genome shotgun (WGS) entry which is preliminary data.</text>
</comment>
<dbReference type="Proteomes" id="UP000765509">
    <property type="component" value="Unassembled WGS sequence"/>
</dbReference>
<dbReference type="EMBL" id="AVOT02040853">
    <property type="protein sequence ID" value="MBW0536096.1"/>
    <property type="molecule type" value="Genomic_DNA"/>
</dbReference>
<sequence>MDTQINIQMRNNKLLTQSPGELEHAIKCRCNQRCIPDDIANNLHDVRKSTNIGMRSLSRGNSFKEKQPYRVENKYKPKIVEVTSKKNTCHDCGSTDHSV</sequence>
<evidence type="ECO:0000313" key="1">
    <source>
        <dbReference type="EMBL" id="MBW0536096.1"/>
    </source>
</evidence>
<name>A0A9Q3IAI9_9BASI</name>